<dbReference type="Proteomes" id="UP000595426">
    <property type="component" value="Chromosome"/>
</dbReference>
<organism evidence="2 3">
    <name type="scientific">Elizabethkingia bruuniana</name>
    <dbReference type="NCBI Taxonomy" id="1756149"/>
    <lineage>
        <taxon>Bacteria</taxon>
        <taxon>Pseudomonadati</taxon>
        <taxon>Bacteroidota</taxon>
        <taxon>Flavobacteriia</taxon>
        <taxon>Flavobacteriales</taxon>
        <taxon>Weeksellaceae</taxon>
        <taxon>Elizabethkingia</taxon>
    </lineage>
</organism>
<dbReference type="InterPro" id="IPR039437">
    <property type="entry name" value="FrzH/put_lumazine-bd"/>
</dbReference>
<accession>A0A7T7ZZ96</accession>
<feature type="signal peptide" evidence="1">
    <location>
        <begin position="1"/>
        <end position="19"/>
    </location>
</feature>
<reference evidence="2 3" key="1">
    <citation type="submission" date="2020-12" db="EMBL/GenBank/DDBJ databases">
        <title>FDA dAtabase for Regulatory Grade micrObial Sequences (FDA-ARGOS): Supporting development and validation of Infectious Disease Dx tests.</title>
        <authorList>
            <person name="Kerrigan L."/>
            <person name="Long C."/>
            <person name="Tallon L."/>
            <person name="Sadzewicz L."/>
            <person name="Zhao X."/>
            <person name="Boylan J."/>
            <person name="Ott S."/>
            <person name="Bowen H."/>
            <person name="Vavikolanu K."/>
            <person name="Mehta A."/>
            <person name="Aluvathingal J."/>
            <person name="Nadendla S."/>
            <person name="Yan Y."/>
            <person name="Sichtig H."/>
        </authorList>
    </citation>
    <scope>NUCLEOTIDE SEQUENCE [LARGE SCALE GENOMIC DNA]</scope>
    <source>
        <strain evidence="2 3">FDAARGOS_1031</strain>
    </source>
</reference>
<evidence type="ECO:0000313" key="2">
    <source>
        <dbReference type="EMBL" id="QQN60178.1"/>
    </source>
</evidence>
<dbReference type="GeneID" id="93134171"/>
<dbReference type="EMBL" id="CP067018">
    <property type="protein sequence ID" value="QQN60178.1"/>
    <property type="molecule type" value="Genomic_DNA"/>
</dbReference>
<dbReference type="InterPro" id="IPR032710">
    <property type="entry name" value="NTF2-like_dom_sf"/>
</dbReference>
<dbReference type="OrthoDB" id="5732224at2"/>
<keyword evidence="1" id="KW-0732">Signal</keyword>
<keyword evidence="3" id="KW-1185">Reference proteome</keyword>
<dbReference type="RefSeq" id="WP_034869425.1">
    <property type="nucleotide sequence ID" value="NZ_CBCSDR010000004.1"/>
</dbReference>
<dbReference type="Pfam" id="PF12893">
    <property type="entry name" value="Lumazine_bd_2"/>
    <property type="match status" value="1"/>
</dbReference>
<proteinExistence type="predicted"/>
<evidence type="ECO:0000256" key="1">
    <source>
        <dbReference type="SAM" id="SignalP"/>
    </source>
</evidence>
<gene>
    <name evidence="2" type="ORF">I6H88_06250</name>
</gene>
<evidence type="ECO:0000313" key="3">
    <source>
        <dbReference type="Proteomes" id="UP000595426"/>
    </source>
</evidence>
<dbReference type="KEGG" id="egm:AYC65_14745"/>
<dbReference type="SUPFAM" id="SSF54427">
    <property type="entry name" value="NTF2-like"/>
    <property type="match status" value="1"/>
</dbReference>
<feature type="chain" id="PRO_5033020761" evidence="1">
    <location>
        <begin position="20"/>
        <end position="150"/>
    </location>
</feature>
<dbReference type="Gene3D" id="3.10.450.50">
    <property type="match status" value="1"/>
</dbReference>
<dbReference type="AlphaFoldDB" id="A0A7T7ZZ96"/>
<name>A0A7T7ZZ96_9FLAO</name>
<sequence length="150" mass="17404">MKYPVIYIFILLFSAFALGQTKQDTLAIKQAALDYIESQHSPNPARMERALHPRMVKRTFWKDKATGKDYVRETNTESMVLLAESYNKNGDKFPASPRKDIKLLDVSDGTASVKLFADEWIDYMHLVKLNGTWKIINVLWQYNDSKRQTN</sequence>
<protein>
    <submittedName>
        <fullName evidence="2">Nuclear transport factor 2 family protein</fullName>
    </submittedName>
</protein>